<feature type="domain" description="WW" evidence="3">
    <location>
        <begin position="1054"/>
        <end position="1083"/>
    </location>
</feature>
<evidence type="ECO:0000256" key="2">
    <source>
        <dbReference type="SAM" id="MobiDB-lite"/>
    </source>
</evidence>
<dbReference type="PANTHER" id="PTHR13318">
    <property type="entry name" value="PARTNER OF PAIRED, ISOFORM B-RELATED"/>
    <property type="match status" value="1"/>
</dbReference>
<sequence>MDDSHIPGSADGNNFDSSLSVLTHGSNRKRRKKPGKLQGDLRTTRPPGRSPQHVLNASSPTFFSSPTPLSGPPIAGSGSNVAKDKKQPHKHKRKKKDIGTVFQRDSPDAKKTLRSFLLNFTDEQNFSIKDSIDLYQHSLDTGKEVTNVMVQEICVMKPDMTSLNLSKCGKVTDVGLWAIARHCTSLRHLTLSQCEGVTNIGLRSLAMKCTGVQTLDFSNCRNLDDNALRVIAAGMWGLQTFTLTGCPNITDSGIAECCHDLRNLDVSGCEKVGDFGDKALQEVGKYCHNLQKLNMYGCKHVGDAGIKAIAKGCRQLEELRLTGCKDLSGSAVKSLATHCTNLVDLSISNCQKIENKDLAKLAKNCTKLENLDVSECGNITAKGLATLARECQSLITMNLSGCSSVDDDALKVLATGCVGLRNLNLANCQAISEVGIREIAHGCTGIGYLNVSNCNAISRRFLMHLIKDLQFSDPAHTYFGYQPKPNADELRRKAKELQEMERCAISVQRIIRGTLARGGVKEIRRAHIIKYQLPKAQAWVRGYLRRKKWHKVLRKRLEHWAASLIRATWRGLLDRRFVRRMLHVRENYDMRDRTAVHIQRLFRGHIGRKIMQAVRDEIARLQLAEAQRRARLERAATIIERSRRGFVARRFAEELRLERERLRALERLRIKSARYIQRICRGYLGRIVAKSKRSDQEFIELQWRSARKLQACWRGKLGRDKARTRREFREFQKQTLAATRIQSTWRAFRGRHLGKVAASLAGLRELEQTAAKRIQSCFRARQGRELAKAKRDAMAETLKRMRAVLVCQRVFRGHKGREKSAVQRALKGLEHKAKPLYAKLKKEEMELETVKEKIAFTNGILAPLADDTKELEKEIALIMRSKAKFWDSDRISGAPQRFVTDWLKIRLDEQVAGSRDRVEELEDQIAELQIKEREKQRHIRHISRELIPLTTGTIEKTKYERTQYLRNKVRAETAASTDIQKIFRGYLARSAIHDPSRDFWIEDYDTTTGQNLYFNSLTSETRWRKPLGMRFSEEFNLALKQGTGGGEDLRSAGGWVEMKDRQRNLTYYFNNSTNKYRWSEPEEFQDDQVETNDDWFDAQDMDQLVLQSQPTGMEIGTSWLEMCESDVGETFYTHKFTGEIRWSLSPRSAFMRHAVAHREEVGEYEGGGEGEEGGGEGEEGGGEGEEEEEVVLGDWRRIADTSGVYYINDVTDDSQWDPPQIFLDAGYT</sequence>
<feature type="compositionally biased region" description="Acidic residues" evidence="2">
    <location>
        <begin position="1162"/>
        <end position="1190"/>
    </location>
</feature>
<dbReference type="GO" id="GO:0019005">
    <property type="term" value="C:SCF ubiquitin ligase complex"/>
    <property type="evidence" value="ECO:0007669"/>
    <property type="project" value="TreeGrafter"/>
</dbReference>
<protein>
    <recommendedName>
        <fullName evidence="3">WW domain-containing protein</fullName>
    </recommendedName>
</protein>
<dbReference type="Proteomes" id="UP001165082">
    <property type="component" value="Unassembled WGS sequence"/>
</dbReference>
<dbReference type="InterPro" id="IPR001202">
    <property type="entry name" value="WW_dom"/>
</dbReference>
<dbReference type="InterPro" id="IPR057207">
    <property type="entry name" value="FBXL15_LRR"/>
</dbReference>
<feature type="compositionally biased region" description="Polar residues" evidence="2">
    <location>
        <begin position="11"/>
        <end position="25"/>
    </location>
</feature>
<dbReference type="PANTHER" id="PTHR13318:SF95">
    <property type="entry name" value="F-BOX PROTEIN YLR352W"/>
    <property type="match status" value="1"/>
</dbReference>
<dbReference type="SUPFAM" id="SSF52047">
    <property type="entry name" value="RNI-like"/>
    <property type="match status" value="1"/>
</dbReference>
<dbReference type="GO" id="GO:0031146">
    <property type="term" value="P:SCF-dependent proteasomal ubiquitin-dependent protein catabolic process"/>
    <property type="evidence" value="ECO:0007669"/>
    <property type="project" value="TreeGrafter"/>
</dbReference>
<feature type="coiled-coil region" evidence="1">
    <location>
        <begin position="904"/>
        <end position="938"/>
    </location>
</feature>
<dbReference type="SMART" id="SM00367">
    <property type="entry name" value="LRR_CC"/>
    <property type="match status" value="12"/>
</dbReference>
<dbReference type="Pfam" id="PF25372">
    <property type="entry name" value="DUF7885"/>
    <property type="match status" value="1"/>
</dbReference>
<proteinExistence type="predicted"/>
<dbReference type="Gene3D" id="3.80.10.10">
    <property type="entry name" value="Ribonuclease Inhibitor"/>
    <property type="match status" value="2"/>
</dbReference>
<dbReference type="EMBL" id="BRXZ01000753">
    <property type="protein sequence ID" value="GMH52888.1"/>
    <property type="molecule type" value="Genomic_DNA"/>
</dbReference>
<dbReference type="InterPro" id="IPR006553">
    <property type="entry name" value="Leu-rich_rpt_Cys-con_subtyp"/>
</dbReference>
<dbReference type="InterPro" id="IPR000048">
    <property type="entry name" value="IQ_motif_EF-hand-BS"/>
</dbReference>
<dbReference type="PROSITE" id="PS01159">
    <property type="entry name" value="WW_DOMAIN_1"/>
    <property type="match status" value="1"/>
</dbReference>
<dbReference type="AlphaFoldDB" id="A0A9W7DW50"/>
<dbReference type="Pfam" id="PF13516">
    <property type="entry name" value="LRR_6"/>
    <property type="match status" value="2"/>
</dbReference>
<dbReference type="SMART" id="SM00456">
    <property type="entry name" value="WW"/>
    <property type="match status" value="3"/>
</dbReference>
<accession>A0A9W7DW50</accession>
<feature type="compositionally biased region" description="Low complexity" evidence="2">
    <location>
        <begin position="58"/>
        <end position="68"/>
    </location>
</feature>
<feature type="compositionally biased region" description="Basic residues" evidence="2">
    <location>
        <begin position="86"/>
        <end position="96"/>
    </location>
</feature>
<dbReference type="CDD" id="cd23767">
    <property type="entry name" value="IQCD"/>
    <property type="match status" value="1"/>
</dbReference>
<evidence type="ECO:0000313" key="5">
    <source>
        <dbReference type="Proteomes" id="UP001165082"/>
    </source>
</evidence>
<dbReference type="Pfam" id="PF00612">
    <property type="entry name" value="IQ"/>
    <property type="match status" value="1"/>
</dbReference>
<reference evidence="4" key="1">
    <citation type="submission" date="2022-07" db="EMBL/GenBank/DDBJ databases">
        <title>Genome analysis of Parmales, a sister group of diatoms, reveals the evolutionary specialization of diatoms from phago-mixotrophs to photoautotrophs.</title>
        <authorList>
            <person name="Ban H."/>
            <person name="Sato S."/>
            <person name="Yoshikawa S."/>
            <person name="Kazumasa Y."/>
            <person name="Nakamura Y."/>
            <person name="Ichinomiya M."/>
            <person name="Saitoh K."/>
            <person name="Sato N."/>
            <person name="Blanc-Mathieu R."/>
            <person name="Endo H."/>
            <person name="Kuwata A."/>
            <person name="Ogata H."/>
        </authorList>
    </citation>
    <scope>NUCLEOTIDE SEQUENCE</scope>
</reference>
<feature type="domain" description="WW" evidence="3">
    <location>
        <begin position="1195"/>
        <end position="1221"/>
    </location>
</feature>
<evidence type="ECO:0000313" key="4">
    <source>
        <dbReference type="EMBL" id="GMH52888.1"/>
    </source>
</evidence>
<feature type="compositionally biased region" description="Basic residues" evidence="2">
    <location>
        <begin position="26"/>
        <end position="35"/>
    </location>
</feature>
<dbReference type="PROSITE" id="PS50020">
    <property type="entry name" value="WW_DOMAIN_2"/>
    <property type="match status" value="3"/>
</dbReference>
<dbReference type="SMART" id="SM00015">
    <property type="entry name" value="IQ"/>
    <property type="match status" value="11"/>
</dbReference>
<gene>
    <name evidence="4" type="ORF">TrRE_jg2503</name>
</gene>
<feature type="region of interest" description="Disordered" evidence="2">
    <location>
        <begin position="1"/>
        <end position="104"/>
    </location>
</feature>
<dbReference type="OrthoDB" id="423607at2759"/>
<evidence type="ECO:0000256" key="1">
    <source>
        <dbReference type="SAM" id="Coils"/>
    </source>
</evidence>
<dbReference type="Gene3D" id="2.20.70.10">
    <property type="match status" value="1"/>
</dbReference>
<keyword evidence="1" id="KW-0175">Coiled coil</keyword>
<organism evidence="4 5">
    <name type="scientific">Triparma retinervis</name>
    <dbReference type="NCBI Taxonomy" id="2557542"/>
    <lineage>
        <taxon>Eukaryota</taxon>
        <taxon>Sar</taxon>
        <taxon>Stramenopiles</taxon>
        <taxon>Ochrophyta</taxon>
        <taxon>Bolidophyceae</taxon>
        <taxon>Parmales</taxon>
        <taxon>Triparmaceae</taxon>
        <taxon>Triparma</taxon>
    </lineage>
</organism>
<dbReference type="InterPro" id="IPR001611">
    <property type="entry name" value="Leu-rich_rpt"/>
</dbReference>
<dbReference type="InterPro" id="IPR032675">
    <property type="entry name" value="LRR_dom_sf"/>
</dbReference>
<feature type="region of interest" description="Disordered" evidence="2">
    <location>
        <begin position="1159"/>
        <end position="1190"/>
    </location>
</feature>
<feature type="domain" description="WW" evidence="3">
    <location>
        <begin position="994"/>
        <end position="1028"/>
    </location>
</feature>
<name>A0A9W7DW50_9STRA</name>
<keyword evidence="5" id="KW-1185">Reference proteome</keyword>
<comment type="caution">
    <text evidence="4">The sequence shown here is derived from an EMBL/GenBank/DDBJ whole genome shotgun (WGS) entry which is preliminary data.</text>
</comment>
<dbReference type="Gene3D" id="1.20.5.190">
    <property type="match status" value="1"/>
</dbReference>
<dbReference type="PROSITE" id="PS50096">
    <property type="entry name" value="IQ"/>
    <property type="match status" value="9"/>
</dbReference>
<dbReference type="CDD" id="cd00201">
    <property type="entry name" value="WW"/>
    <property type="match status" value="1"/>
</dbReference>
<evidence type="ECO:0000259" key="3">
    <source>
        <dbReference type="PROSITE" id="PS50020"/>
    </source>
</evidence>